<proteinExistence type="predicted"/>
<evidence type="ECO:0000313" key="1">
    <source>
        <dbReference type="EMBL" id="MEQ2236141.1"/>
    </source>
</evidence>
<accession>A0ABV0TUJ2</accession>
<name>A0ABV0TUJ2_9TELE</name>
<evidence type="ECO:0000313" key="2">
    <source>
        <dbReference type="Proteomes" id="UP001482620"/>
    </source>
</evidence>
<protein>
    <submittedName>
        <fullName evidence="1">Uncharacterized protein</fullName>
    </submittedName>
</protein>
<organism evidence="1 2">
    <name type="scientific">Ilyodon furcidens</name>
    <name type="common">goldbreast splitfin</name>
    <dbReference type="NCBI Taxonomy" id="33524"/>
    <lineage>
        <taxon>Eukaryota</taxon>
        <taxon>Metazoa</taxon>
        <taxon>Chordata</taxon>
        <taxon>Craniata</taxon>
        <taxon>Vertebrata</taxon>
        <taxon>Euteleostomi</taxon>
        <taxon>Actinopterygii</taxon>
        <taxon>Neopterygii</taxon>
        <taxon>Teleostei</taxon>
        <taxon>Neoteleostei</taxon>
        <taxon>Acanthomorphata</taxon>
        <taxon>Ovalentaria</taxon>
        <taxon>Atherinomorphae</taxon>
        <taxon>Cyprinodontiformes</taxon>
        <taxon>Goodeidae</taxon>
        <taxon>Ilyodon</taxon>
    </lineage>
</organism>
<sequence length="94" mass="10454">MMSSRETPRRCERAQIIRQGHVGVIGLLGLTPSLDTLAKIGLLNHPHNSEQDGEPAVARRRLCLPSLIVAGTTTRSKGYRYCSRPQFSLNLQKE</sequence>
<reference evidence="1 2" key="1">
    <citation type="submission" date="2021-06" db="EMBL/GenBank/DDBJ databases">
        <authorList>
            <person name="Palmer J.M."/>
        </authorList>
    </citation>
    <scope>NUCLEOTIDE SEQUENCE [LARGE SCALE GENOMIC DNA]</scope>
    <source>
        <strain evidence="2">if_2019</strain>
        <tissue evidence="1">Muscle</tissue>
    </source>
</reference>
<gene>
    <name evidence="1" type="ORF">ILYODFUR_009429</name>
</gene>
<comment type="caution">
    <text evidence="1">The sequence shown here is derived from an EMBL/GenBank/DDBJ whole genome shotgun (WGS) entry which is preliminary data.</text>
</comment>
<dbReference type="Proteomes" id="UP001482620">
    <property type="component" value="Unassembled WGS sequence"/>
</dbReference>
<keyword evidence="2" id="KW-1185">Reference proteome</keyword>
<dbReference type="EMBL" id="JAHRIQ010046997">
    <property type="protein sequence ID" value="MEQ2236141.1"/>
    <property type="molecule type" value="Genomic_DNA"/>
</dbReference>